<name>A0A6M3XYH3_9ZZZZ</name>
<evidence type="ECO:0000313" key="1">
    <source>
        <dbReference type="EMBL" id="QJA98379.1"/>
    </source>
</evidence>
<evidence type="ECO:0000313" key="2">
    <source>
        <dbReference type="EMBL" id="QJB02326.1"/>
    </source>
</evidence>
<gene>
    <name evidence="1" type="ORF">MM171A01899_0012</name>
    <name evidence="2" type="ORF">MM171B01365_0004</name>
    <name evidence="3" type="ORF">TM448B03985_0007</name>
</gene>
<reference evidence="3" key="1">
    <citation type="submission" date="2020-03" db="EMBL/GenBank/DDBJ databases">
        <title>The deep terrestrial virosphere.</title>
        <authorList>
            <person name="Holmfeldt K."/>
            <person name="Nilsson E."/>
            <person name="Simone D."/>
            <person name="Lopez-Fernandez M."/>
            <person name="Wu X."/>
            <person name="de Brujin I."/>
            <person name="Lundin D."/>
            <person name="Andersson A."/>
            <person name="Bertilsson S."/>
            <person name="Dopson M."/>
        </authorList>
    </citation>
    <scope>NUCLEOTIDE SEQUENCE</scope>
    <source>
        <strain evidence="1">MM171A01899</strain>
        <strain evidence="2">MM171B01365</strain>
        <strain evidence="3">TM448B03985</strain>
    </source>
</reference>
<accession>A0A6M3XYH3</accession>
<proteinExistence type="predicted"/>
<organism evidence="3">
    <name type="scientific">viral metagenome</name>
    <dbReference type="NCBI Taxonomy" id="1070528"/>
    <lineage>
        <taxon>unclassified sequences</taxon>
        <taxon>metagenomes</taxon>
        <taxon>organismal metagenomes</taxon>
    </lineage>
</organism>
<dbReference type="EMBL" id="MT143775">
    <property type="protein sequence ID" value="QJB02326.1"/>
    <property type="molecule type" value="Genomic_DNA"/>
</dbReference>
<dbReference type="EMBL" id="MT145051">
    <property type="protein sequence ID" value="QJI03021.1"/>
    <property type="molecule type" value="Genomic_DNA"/>
</dbReference>
<dbReference type="AlphaFoldDB" id="A0A6M3XYH3"/>
<evidence type="ECO:0000313" key="3">
    <source>
        <dbReference type="EMBL" id="QJI03021.1"/>
    </source>
</evidence>
<protein>
    <submittedName>
        <fullName evidence="3">Uncharacterized protein</fullName>
    </submittedName>
</protein>
<sequence>MQMHELFLKDMNSNSCIKKAPGMICDIDSAYVQTFKIKSGTAGKIIELQCPESHAISIFGKCQTISLRCFDKSNRELDPSTHMNFKKVSKYGWISRNCRATYGDLSPAKVIKYSFPEGLYLSGREFLELEVLNPDIDIERIELSMEADIFETFGDT</sequence>
<dbReference type="EMBL" id="MT143575">
    <property type="protein sequence ID" value="QJA98379.1"/>
    <property type="molecule type" value="Genomic_DNA"/>
</dbReference>